<comment type="subcellular location">
    <subcellularLocation>
        <location evidence="1">Membrane</location>
        <topology evidence="1">Single-pass type I membrane protein</topology>
    </subcellularLocation>
</comment>
<dbReference type="AlphaFoldDB" id="A0A392M2E1"/>
<feature type="domain" description="Protein kinase" evidence="13">
    <location>
        <begin position="239"/>
        <end position="363"/>
    </location>
</feature>
<dbReference type="GO" id="GO:0004713">
    <property type="term" value="F:protein tyrosine kinase activity"/>
    <property type="evidence" value="ECO:0007669"/>
    <property type="project" value="InterPro"/>
</dbReference>
<dbReference type="FunFam" id="3.30.200.20:FF:000178">
    <property type="entry name" value="serine/threonine-protein kinase PBS1-like"/>
    <property type="match status" value="1"/>
</dbReference>
<dbReference type="Proteomes" id="UP000265520">
    <property type="component" value="Unassembled WGS sequence"/>
</dbReference>
<feature type="non-terminal residue" evidence="14">
    <location>
        <position position="363"/>
    </location>
</feature>
<dbReference type="PROSITE" id="PS00107">
    <property type="entry name" value="PROTEIN_KINASE_ATP"/>
    <property type="match status" value="1"/>
</dbReference>
<evidence type="ECO:0000313" key="14">
    <source>
        <dbReference type="EMBL" id="MCH81492.1"/>
    </source>
</evidence>
<dbReference type="InterPro" id="IPR011009">
    <property type="entry name" value="Kinase-like_dom_sf"/>
</dbReference>
<dbReference type="GO" id="GO:0004674">
    <property type="term" value="F:protein serine/threonine kinase activity"/>
    <property type="evidence" value="ECO:0007669"/>
    <property type="project" value="UniProtKB-KW"/>
</dbReference>
<accession>A0A392M2E1</accession>
<dbReference type="InterPro" id="IPR045874">
    <property type="entry name" value="LRK10/LRL21-25-like"/>
</dbReference>
<keyword evidence="4 12" id="KW-0812">Transmembrane</keyword>
<evidence type="ECO:0000313" key="15">
    <source>
        <dbReference type="Proteomes" id="UP000265520"/>
    </source>
</evidence>
<evidence type="ECO:0000256" key="2">
    <source>
        <dbReference type="ARBA" id="ARBA00022527"/>
    </source>
</evidence>
<evidence type="ECO:0000256" key="9">
    <source>
        <dbReference type="ARBA" id="ARBA00023136"/>
    </source>
</evidence>
<evidence type="ECO:0000256" key="12">
    <source>
        <dbReference type="SAM" id="Phobius"/>
    </source>
</evidence>
<keyword evidence="3" id="KW-0808">Transferase</keyword>
<evidence type="ECO:0000256" key="8">
    <source>
        <dbReference type="ARBA" id="ARBA00022989"/>
    </source>
</evidence>
<sequence length="363" mass="41384">MTGVSPDNNCLIINNSLSLPYEDFSFISNYGDLKYIAVVRCKIPVDYHNYGSISSERCGGGIDSEEKQFYYSYVVDIGDYYVSNIAESCRIEMKVTMSSRLDGKVKCNDKSKCEYPDKVHSEYANGIELRWRPISCEDQQQQDRGNSDSPSLSQCGKRKQRLSLLCILVDICIHILFTRMSVWIVGKFVLGSPFVVAVLICKWRKKHISIYDTVEDFIQSHNNFMPIRYSYSQIKTMTKRFKNKLGEGGYGSVYEGELRSKRKVAVKVLTKSQTNGQDFINEVATIGRIRHVNVVQLIGFCAERTKQALIYEFMPNGSLDKYTFSQDQGNSSSLSYDKIYDIALGIARGIQYLHQGCDMQIIH</sequence>
<dbReference type="InterPro" id="IPR001245">
    <property type="entry name" value="Ser-Thr/Tyr_kinase_cat_dom"/>
</dbReference>
<keyword evidence="14" id="KW-0675">Receptor</keyword>
<keyword evidence="14" id="KW-0418">Kinase</keyword>
<dbReference type="Gene3D" id="3.30.200.20">
    <property type="entry name" value="Phosphorylase Kinase, domain 1"/>
    <property type="match status" value="1"/>
</dbReference>
<dbReference type="SUPFAM" id="SSF56112">
    <property type="entry name" value="Protein kinase-like (PK-like)"/>
    <property type="match status" value="1"/>
</dbReference>
<evidence type="ECO:0000256" key="4">
    <source>
        <dbReference type="ARBA" id="ARBA00022692"/>
    </source>
</evidence>
<keyword evidence="8 12" id="KW-1133">Transmembrane helix</keyword>
<dbReference type="PANTHER" id="PTHR27009">
    <property type="entry name" value="RUST RESISTANCE KINASE LR10-RELATED"/>
    <property type="match status" value="1"/>
</dbReference>
<dbReference type="Pfam" id="PF07714">
    <property type="entry name" value="PK_Tyr_Ser-Thr"/>
    <property type="match status" value="1"/>
</dbReference>
<keyword evidence="2" id="KW-0723">Serine/threonine-protein kinase</keyword>
<keyword evidence="6 11" id="KW-0547">Nucleotide-binding</keyword>
<protein>
    <submittedName>
        <fullName evidence="14">Receptor-like kinase</fullName>
    </submittedName>
</protein>
<keyword evidence="15" id="KW-1185">Reference proteome</keyword>
<dbReference type="PROSITE" id="PS50011">
    <property type="entry name" value="PROTEIN_KINASE_DOM"/>
    <property type="match status" value="1"/>
</dbReference>
<dbReference type="InterPro" id="IPR020635">
    <property type="entry name" value="Tyr_kinase_cat_dom"/>
</dbReference>
<dbReference type="Gene3D" id="1.10.510.10">
    <property type="entry name" value="Transferase(Phosphotransferase) domain 1"/>
    <property type="match status" value="1"/>
</dbReference>
<dbReference type="GO" id="GO:0016020">
    <property type="term" value="C:membrane"/>
    <property type="evidence" value="ECO:0007669"/>
    <property type="project" value="UniProtKB-SubCell"/>
</dbReference>
<evidence type="ECO:0000259" key="13">
    <source>
        <dbReference type="PROSITE" id="PS50011"/>
    </source>
</evidence>
<evidence type="ECO:0000256" key="3">
    <source>
        <dbReference type="ARBA" id="ARBA00022679"/>
    </source>
</evidence>
<evidence type="ECO:0000256" key="11">
    <source>
        <dbReference type="PROSITE-ProRule" id="PRU10141"/>
    </source>
</evidence>
<dbReference type="SMART" id="SM00219">
    <property type="entry name" value="TyrKc"/>
    <property type="match status" value="1"/>
</dbReference>
<feature type="transmembrane region" description="Helical" evidence="12">
    <location>
        <begin position="161"/>
        <end position="177"/>
    </location>
</feature>
<reference evidence="14 15" key="1">
    <citation type="journal article" date="2018" name="Front. Plant Sci.">
        <title>Red Clover (Trifolium pratense) and Zigzag Clover (T. medium) - A Picture of Genomic Similarities and Differences.</title>
        <authorList>
            <person name="Dluhosova J."/>
            <person name="Istvanek J."/>
            <person name="Nedelnik J."/>
            <person name="Repkova J."/>
        </authorList>
    </citation>
    <scope>NUCLEOTIDE SEQUENCE [LARGE SCALE GENOMIC DNA]</scope>
    <source>
        <strain evidence="15">cv. 10/8</strain>
        <tissue evidence="14">Leaf</tissue>
    </source>
</reference>
<evidence type="ECO:0000256" key="6">
    <source>
        <dbReference type="ARBA" id="ARBA00022741"/>
    </source>
</evidence>
<organism evidence="14 15">
    <name type="scientific">Trifolium medium</name>
    <dbReference type="NCBI Taxonomy" id="97028"/>
    <lineage>
        <taxon>Eukaryota</taxon>
        <taxon>Viridiplantae</taxon>
        <taxon>Streptophyta</taxon>
        <taxon>Embryophyta</taxon>
        <taxon>Tracheophyta</taxon>
        <taxon>Spermatophyta</taxon>
        <taxon>Magnoliopsida</taxon>
        <taxon>eudicotyledons</taxon>
        <taxon>Gunneridae</taxon>
        <taxon>Pentapetalae</taxon>
        <taxon>rosids</taxon>
        <taxon>fabids</taxon>
        <taxon>Fabales</taxon>
        <taxon>Fabaceae</taxon>
        <taxon>Papilionoideae</taxon>
        <taxon>50 kb inversion clade</taxon>
        <taxon>NPAAA clade</taxon>
        <taxon>Hologalegina</taxon>
        <taxon>IRL clade</taxon>
        <taxon>Trifolieae</taxon>
        <taxon>Trifolium</taxon>
    </lineage>
</organism>
<proteinExistence type="predicted"/>
<dbReference type="InterPro" id="IPR000719">
    <property type="entry name" value="Prot_kinase_dom"/>
</dbReference>
<evidence type="ECO:0000256" key="1">
    <source>
        <dbReference type="ARBA" id="ARBA00004479"/>
    </source>
</evidence>
<dbReference type="GO" id="GO:0005524">
    <property type="term" value="F:ATP binding"/>
    <property type="evidence" value="ECO:0007669"/>
    <property type="project" value="UniProtKB-UniRule"/>
</dbReference>
<evidence type="ECO:0000256" key="10">
    <source>
        <dbReference type="ARBA" id="ARBA00023180"/>
    </source>
</evidence>
<feature type="binding site" evidence="11">
    <location>
        <position position="267"/>
    </location>
    <ligand>
        <name>ATP</name>
        <dbReference type="ChEBI" id="CHEBI:30616"/>
    </ligand>
</feature>
<evidence type="ECO:0000256" key="5">
    <source>
        <dbReference type="ARBA" id="ARBA00022729"/>
    </source>
</evidence>
<gene>
    <name evidence="14" type="ORF">A2U01_0002281</name>
</gene>
<dbReference type="InterPro" id="IPR017441">
    <property type="entry name" value="Protein_kinase_ATP_BS"/>
</dbReference>
<evidence type="ECO:0000256" key="7">
    <source>
        <dbReference type="ARBA" id="ARBA00022840"/>
    </source>
</evidence>
<keyword evidence="7 11" id="KW-0067">ATP-binding</keyword>
<keyword evidence="5" id="KW-0732">Signal</keyword>
<keyword evidence="10" id="KW-0325">Glycoprotein</keyword>
<keyword evidence="9 12" id="KW-0472">Membrane</keyword>
<feature type="transmembrane region" description="Helical" evidence="12">
    <location>
        <begin position="183"/>
        <end position="201"/>
    </location>
</feature>
<dbReference type="EMBL" id="LXQA010002367">
    <property type="protein sequence ID" value="MCH81492.1"/>
    <property type="molecule type" value="Genomic_DNA"/>
</dbReference>
<name>A0A392M2E1_9FABA</name>
<comment type="caution">
    <text evidence="14">The sequence shown here is derived from an EMBL/GenBank/DDBJ whole genome shotgun (WGS) entry which is preliminary data.</text>
</comment>